<feature type="compositionally biased region" description="Basic and acidic residues" evidence="1">
    <location>
        <begin position="72"/>
        <end position="88"/>
    </location>
</feature>
<reference evidence="2 3" key="1">
    <citation type="journal article" date="2018" name="Sci. Rep.">
        <title>Comparative genomics provides insights into the lifestyle and reveals functional heterogeneity of dark septate endophytic fungi.</title>
        <authorList>
            <person name="Knapp D.G."/>
            <person name="Nemeth J.B."/>
            <person name="Barry K."/>
            <person name="Hainaut M."/>
            <person name="Henrissat B."/>
            <person name="Johnson J."/>
            <person name="Kuo A."/>
            <person name="Lim J.H.P."/>
            <person name="Lipzen A."/>
            <person name="Nolan M."/>
            <person name="Ohm R.A."/>
            <person name="Tamas L."/>
            <person name="Grigoriev I.V."/>
            <person name="Spatafora J.W."/>
            <person name="Nagy L.G."/>
            <person name="Kovacs G.M."/>
        </authorList>
    </citation>
    <scope>NUCLEOTIDE SEQUENCE [LARGE SCALE GENOMIC DNA]</scope>
    <source>
        <strain evidence="2 3">DSE2036</strain>
    </source>
</reference>
<gene>
    <name evidence="2" type="ORF">DM02DRAFT_662700</name>
</gene>
<evidence type="ECO:0000313" key="3">
    <source>
        <dbReference type="Proteomes" id="UP000244855"/>
    </source>
</evidence>
<sequence length="167" mass="18899">MSHKWAIENYPLQTYASALVFSPTRSLIRDLSKKEEPKRITIKPATEDHGAPACRRSRAIAIPSSQWPSPTRPHESSRHASHKANEDPEWIREIAEDELSFNAAMRVLCDHGLVEVDQSAFELVESRGYNKSLGMIEVKKSHRYNIVSGTSEQRTQTIRGKVLFGTD</sequence>
<dbReference type="EMBL" id="KZ805657">
    <property type="protein sequence ID" value="PVH92683.1"/>
    <property type="molecule type" value="Genomic_DNA"/>
</dbReference>
<evidence type="ECO:0000256" key="1">
    <source>
        <dbReference type="SAM" id="MobiDB-lite"/>
    </source>
</evidence>
<keyword evidence="3" id="KW-1185">Reference proteome</keyword>
<accession>A0A2V1D599</accession>
<organism evidence="2 3">
    <name type="scientific">Periconia macrospinosa</name>
    <dbReference type="NCBI Taxonomy" id="97972"/>
    <lineage>
        <taxon>Eukaryota</taxon>
        <taxon>Fungi</taxon>
        <taxon>Dikarya</taxon>
        <taxon>Ascomycota</taxon>
        <taxon>Pezizomycotina</taxon>
        <taxon>Dothideomycetes</taxon>
        <taxon>Pleosporomycetidae</taxon>
        <taxon>Pleosporales</taxon>
        <taxon>Massarineae</taxon>
        <taxon>Periconiaceae</taxon>
        <taxon>Periconia</taxon>
    </lineage>
</organism>
<dbReference type="AlphaFoldDB" id="A0A2V1D599"/>
<name>A0A2V1D599_9PLEO</name>
<protein>
    <submittedName>
        <fullName evidence="2">Uncharacterized protein</fullName>
    </submittedName>
</protein>
<dbReference type="STRING" id="97972.A0A2V1D599"/>
<dbReference type="OrthoDB" id="538223at2759"/>
<proteinExistence type="predicted"/>
<evidence type="ECO:0000313" key="2">
    <source>
        <dbReference type="EMBL" id="PVH92683.1"/>
    </source>
</evidence>
<feature type="region of interest" description="Disordered" evidence="1">
    <location>
        <begin position="61"/>
        <end position="88"/>
    </location>
</feature>
<dbReference type="Proteomes" id="UP000244855">
    <property type="component" value="Unassembled WGS sequence"/>
</dbReference>